<reference evidence="1" key="1">
    <citation type="submission" date="2015-04" db="UniProtKB">
        <authorList>
            <consortium name="EnsemblPlants"/>
        </authorList>
    </citation>
    <scope>IDENTIFICATION</scope>
</reference>
<protein>
    <submittedName>
        <fullName evidence="1">Uncharacterized protein</fullName>
    </submittedName>
</protein>
<dbReference type="Proteomes" id="UP000026962">
    <property type="component" value="Chromosome 9"/>
</dbReference>
<dbReference type="AlphaFoldDB" id="A0A0E0LYX8"/>
<dbReference type="OMA" id="PIENIHC"/>
<reference evidence="1" key="2">
    <citation type="submission" date="2018-05" db="EMBL/GenBank/DDBJ databases">
        <title>OpunRS2 (Oryza punctata Reference Sequence Version 2).</title>
        <authorList>
            <person name="Zhang J."/>
            <person name="Kudrna D."/>
            <person name="Lee S."/>
            <person name="Talag J."/>
            <person name="Welchert J."/>
            <person name="Wing R.A."/>
        </authorList>
    </citation>
    <scope>NUCLEOTIDE SEQUENCE [LARGE SCALE GENOMIC DNA]</scope>
</reference>
<dbReference type="HOGENOM" id="CLU_1868457_0_0_1"/>
<dbReference type="EnsemblPlants" id="OPUNC09G02310.1">
    <property type="protein sequence ID" value="OPUNC09G02310.1"/>
    <property type="gene ID" value="OPUNC09G02310"/>
</dbReference>
<name>A0A0E0LYX8_ORYPU</name>
<evidence type="ECO:0000313" key="2">
    <source>
        <dbReference type="Proteomes" id="UP000026962"/>
    </source>
</evidence>
<evidence type="ECO:0000313" key="1">
    <source>
        <dbReference type="EnsemblPlants" id="OPUNC09G02310.1"/>
    </source>
</evidence>
<keyword evidence="2" id="KW-1185">Reference proteome</keyword>
<dbReference type="Gramene" id="OPUNC09G02310.1">
    <property type="protein sequence ID" value="OPUNC09G02310.1"/>
    <property type="gene ID" value="OPUNC09G02310"/>
</dbReference>
<proteinExistence type="predicted"/>
<organism evidence="1">
    <name type="scientific">Oryza punctata</name>
    <name type="common">Red rice</name>
    <dbReference type="NCBI Taxonomy" id="4537"/>
    <lineage>
        <taxon>Eukaryota</taxon>
        <taxon>Viridiplantae</taxon>
        <taxon>Streptophyta</taxon>
        <taxon>Embryophyta</taxon>
        <taxon>Tracheophyta</taxon>
        <taxon>Spermatophyta</taxon>
        <taxon>Magnoliopsida</taxon>
        <taxon>Liliopsida</taxon>
        <taxon>Poales</taxon>
        <taxon>Poaceae</taxon>
        <taxon>BOP clade</taxon>
        <taxon>Oryzoideae</taxon>
        <taxon>Oryzeae</taxon>
        <taxon>Oryzinae</taxon>
        <taxon>Oryza</taxon>
    </lineage>
</organism>
<sequence>MEMISVVTVDAWWCGDYGSGSEKWETKVTITIRDVPLHANKKESIESLLSCFCDVQTNSYDPIENIHCVYGYAESVDKIPKNGHLKLKYKIENGVVLKSFVVSFEGHMYNEALSKVNGEDDEYDGVDRDLLIELWQE</sequence>
<accession>A0A0E0LYX8</accession>